<protein>
    <recommendedName>
        <fullName evidence="2">Late embryogenesis abundant protein LEA-2 subgroup domain-containing protein</fullName>
    </recommendedName>
</protein>
<accession>A0A835K3S8</accession>
<comment type="caution">
    <text evidence="3">The sequence shown here is derived from an EMBL/GenBank/DDBJ whole genome shotgun (WGS) entry which is preliminary data.</text>
</comment>
<keyword evidence="1" id="KW-0472">Membrane</keyword>
<evidence type="ECO:0000313" key="3">
    <source>
        <dbReference type="EMBL" id="KAF9680140.1"/>
    </source>
</evidence>
<dbReference type="EMBL" id="JADGMS010000006">
    <property type="protein sequence ID" value="KAF9680140.1"/>
    <property type="molecule type" value="Genomic_DNA"/>
</dbReference>
<dbReference type="OrthoDB" id="1929523at2759"/>
<keyword evidence="4" id="KW-1185">Reference proteome</keyword>
<reference evidence="3 4" key="1">
    <citation type="submission" date="2020-10" db="EMBL/GenBank/DDBJ databases">
        <title>Plant Genome Project.</title>
        <authorList>
            <person name="Zhang R.-G."/>
        </authorList>
    </citation>
    <scope>NUCLEOTIDE SEQUENCE [LARGE SCALE GENOMIC DNA]</scope>
    <source>
        <strain evidence="3">FAFU-HL-1</strain>
        <tissue evidence="3">Leaf</tissue>
    </source>
</reference>
<dbReference type="Gene3D" id="2.60.40.1820">
    <property type="match status" value="1"/>
</dbReference>
<evidence type="ECO:0000259" key="2">
    <source>
        <dbReference type="Pfam" id="PF03168"/>
    </source>
</evidence>
<dbReference type="SUPFAM" id="SSF117070">
    <property type="entry name" value="LEA14-like"/>
    <property type="match status" value="1"/>
</dbReference>
<dbReference type="InterPro" id="IPR004864">
    <property type="entry name" value="LEA_2"/>
</dbReference>
<gene>
    <name evidence="3" type="ORF">SADUNF_Sadunf06G0090200</name>
</gene>
<keyword evidence="1" id="KW-1133">Transmembrane helix</keyword>
<dbReference type="AlphaFoldDB" id="A0A835K3S8"/>
<name>A0A835K3S8_9ROSI</name>
<evidence type="ECO:0000256" key="1">
    <source>
        <dbReference type="SAM" id="Phobius"/>
    </source>
</evidence>
<feature type="domain" description="Late embryogenesis abundant protein LEA-2 subgroup" evidence="2">
    <location>
        <begin position="86"/>
        <end position="148"/>
    </location>
</feature>
<dbReference type="Proteomes" id="UP000657918">
    <property type="component" value="Unassembled WGS sequence"/>
</dbReference>
<dbReference type="PANTHER" id="PTHR31852">
    <property type="entry name" value="LATE EMBRYOGENESIS ABUNDANT (LEA) HYDROXYPROLINE-RICH GLYCOPROTEIN FAMILY"/>
    <property type="match status" value="1"/>
</dbReference>
<evidence type="ECO:0000313" key="4">
    <source>
        <dbReference type="Proteomes" id="UP000657918"/>
    </source>
</evidence>
<proteinExistence type="predicted"/>
<sequence>MNVESSKATAMKPESPKKHKRRNVCLGVTAAAILVIFLLLLILGLTVFKPKQTTTTVDSTSISDLKVSLDIARLSVHVNLSLDVNLSVKNPNKVSAKYKDSSASLNYRGQVVGEVPIPAGKISADTTQPMNVTLTLLADRLLTDSQLFSDAMAGAIPFNTLTKISGKDADAQLKLAIPVSLLTTELNILLAIAGYQNRKMSLGVTSMPGIVMKETTPENSDLHFDKMGVLINKPGQNIDLISIYYVGTHDWFREPRVYGSHLAIAIKSWLEAESAMFVKAFDHRAQHMTGLGSLAYMAHI</sequence>
<keyword evidence="1" id="KW-0812">Transmembrane</keyword>
<dbReference type="InterPro" id="IPR055301">
    <property type="entry name" value="Lea14-like_2"/>
</dbReference>
<organism evidence="3 4">
    <name type="scientific">Salix dunnii</name>
    <dbReference type="NCBI Taxonomy" id="1413687"/>
    <lineage>
        <taxon>Eukaryota</taxon>
        <taxon>Viridiplantae</taxon>
        <taxon>Streptophyta</taxon>
        <taxon>Embryophyta</taxon>
        <taxon>Tracheophyta</taxon>
        <taxon>Spermatophyta</taxon>
        <taxon>Magnoliopsida</taxon>
        <taxon>eudicotyledons</taxon>
        <taxon>Gunneridae</taxon>
        <taxon>Pentapetalae</taxon>
        <taxon>rosids</taxon>
        <taxon>fabids</taxon>
        <taxon>Malpighiales</taxon>
        <taxon>Salicaceae</taxon>
        <taxon>Saliceae</taxon>
        <taxon>Salix</taxon>
    </lineage>
</organism>
<feature type="transmembrane region" description="Helical" evidence="1">
    <location>
        <begin position="24"/>
        <end position="48"/>
    </location>
</feature>
<dbReference type="Pfam" id="PF03168">
    <property type="entry name" value="LEA_2"/>
    <property type="match status" value="1"/>
</dbReference>